<reference evidence="8 9" key="1">
    <citation type="submission" date="2020-08" db="EMBL/GenBank/DDBJ databases">
        <title>Genomic Encyclopedia of Type Strains, Phase IV (KMG-IV): sequencing the most valuable type-strain genomes for metagenomic binning, comparative biology and taxonomic classification.</title>
        <authorList>
            <person name="Goeker M."/>
        </authorList>
    </citation>
    <scope>NUCLEOTIDE SEQUENCE [LARGE SCALE GENOMIC DNA]</scope>
    <source>
        <strain evidence="8 9">DSM 102235</strain>
    </source>
</reference>
<comment type="similarity">
    <text evidence="1">Belongs to the thioredoxin family. DsbA subfamily.</text>
</comment>
<dbReference type="Gene3D" id="3.40.30.10">
    <property type="entry name" value="Glutaredoxin"/>
    <property type="match status" value="1"/>
</dbReference>
<organism evidence="8 9">
    <name type="scientific">Sagittula marina</name>
    <dbReference type="NCBI Taxonomy" id="943940"/>
    <lineage>
        <taxon>Bacteria</taxon>
        <taxon>Pseudomonadati</taxon>
        <taxon>Pseudomonadota</taxon>
        <taxon>Alphaproteobacteria</taxon>
        <taxon>Rhodobacterales</taxon>
        <taxon>Roseobacteraceae</taxon>
        <taxon>Sagittula</taxon>
    </lineage>
</organism>
<keyword evidence="2 6" id="KW-0732">Signal</keyword>
<name>A0A7W6GTJ4_9RHOB</name>
<feature type="signal peptide" evidence="6">
    <location>
        <begin position="1"/>
        <end position="21"/>
    </location>
</feature>
<accession>A0A7W6GTJ4</accession>
<evidence type="ECO:0000256" key="3">
    <source>
        <dbReference type="ARBA" id="ARBA00023002"/>
    </source>
</evidence>
<dbReference type="InterPro" id="IPR012336">
    <property type="entry name" value="Thioredoxin-like_fold"/>
</dbReference>
<feature type="chain" id="PRO_5030810534" evidence="6">
    <location>
        <begin position="22"/>
        <end position="232"/>
    </location>
</feature>
<dbReference type="PANTHER" id="PTHR13887">
    <property type="entry name" value="GLUTATHIONE S-TRANSFERASE KAPPA"/>
    <property type="match status" value="1"/>
</dbReference>
<protein>
    <submittedName>
        <fullName evidence="8">Protein-disulfide isomerase</fullName>
    </submittedName>
</protein>
<evidence type="ECO:0000256" key="1">
    <source>
        <dbReference type="ARBA" id="ARBA00005791"/>
    </source>
</evidence>
<keyword evidence="3" id="KW-0560">Oxidoreductase</keyword>
<gene>
    <name evidence="8" type="ORF">GGQ68_003226</name>
</gene>
<comment type="caution">
    <text evidence="8">The sequence shown here is derived from an EMBL/GenBank/DDBJ whole genome shotgun (WGS) entry which is preliminary data.</text>
</comment>
<evidence type="ECO:0000313" key="8">
    <source>
        <dbReference type="EMBL" id="MBB3986882.1"/>
    </source>
</evidence>
<evidence type="ECO:0000313" key="9">
    <source>
        <dbReference type="Proteomes" id="UP000541426"/>
    </source>
</evidence>
<dbReference type="EMBL" id="JACIEJ010000008">
    <property type="protein sequence ID" value="MBB3986882.1"/>
    <property type="molecule type" value="Genomic_DNA"/>
</dbReference>
<dbReference type="RefSeq" id="WP_183967626.1">
    <property type="nucleotide sequence ID" value="NZ_BAABBZ010000019.1"/>
</dbReference>
<dbReference type="Pfam" id="PF13462">
    <property type="entry name" value="Thioredoxin_4"/>
    <property type="match status" value="1"/>
</dbReference>
<dbReference type="GO" id="GO:0016853">
    <property type="term" value="F:isomerase activity"/>
    <property type="evidence" value="ECO:0007669"/>
    <property type="project" value="UniProtKB-KW"/>
</dbReference>
<dbReference type="InterPro" id="IPR036249">
    <property type="entry name" value="Thioredoxin-like_sf"/>
</dbReference>
<keyword evidence="5" id="KW-0676">Redox-active center</keyword>
<dbReference type="AlphaFoldDB" id="A0A7W6GTJ4"/>
<keyword evidence="9" id="KW-1185">Reference proteome</keyword>
<dbReference type="Proteomes" id="UP000541426">
    <property type="component" value="Unassembled WGS sequence"/>
</dbReference>
<evidence type="ECO:0000256" key="2">
    <source>
        <dbReference type="ARBA" id="ARBA00022729"/>
    </source>
</evidence>
<proteinExistence type="inferred from homology"/>
<evidence type="ECO:0000256" key="4">
    <source>
        <dbReference type="ARBA" id="ARBA00023157"/>
    </source>
</evidence>
<dbReference type="GO" id="GO:0016491">
    <property type="term" value="F:oxidoreductase activity"/>
    <property type="evidence" value="ECO:0007669"/>
    <property type="project" value="UniProtKB-KW"/>
</dbReference>
<evidence type="ECO:0000256" key="5">
    <source>
        <dbReference type="ARBA" id="ARBA00023284"/>
    </source>
</evidence>
<evidence type="ECO:0000256" key="6">
    <source>
        <dbReference type="SAM" id="SignalP"/>
    </source>
</evidence>
<keyword evidence="4" id="KW-1015">Disulfide bond</keyword>
<dbReference type="PANTHER" id="PTHR13887:SF14">
    <property type="entry name" value="DISULFIDE BOND FORMATION PROTEIN D"/>
    <property type="match status" value="1"/>
</dbReference>
<dbReference type="SUPFAM" id="SSF52833">
    <property type="entry name" value="Thioredoxin-like"/>
    <property type="match status" value="1"/>
</dbReference>
<feature type="domain" description="Thioredoxin-like fold" evidence="7">
    <location>
        <begin position="57"/>
        <end position="228"/>
    </location>
</feature>
<sequence length="232" mass="25148">MNKLLTSGAVALALIAGGAFYMTQGATTNANGTITVPGAAVAQTQEGGETEIDTSSVVEMTMGAEDAPIEVIEYASYTCPHCASANETLIPQLKKNYVDTGKVKFTYREVYFDKYGMWASLIARCGGPEKFFGISDMIYKAQDDFIAPAREGDEAGVADELRKIGRMAGLDNDQLEACLTDSTQLRTLLTWFQENATADDINSTPSFIIDGEKYSNMSYADFSEILDEKLGE</sequence>
<keyword evidence="8" id="KW-0413">Isomerase</keyword>
<evidence type="ECO:0000259" key="7">
    <source>
        <dbReference type="Pfam" id="PF13462"/>
    </source>
</evidence>